<feature type="transmembrane region" description="Helical" evidence="8">
    <location>
        <begin position="31"/>
        <end position="52"/>
    </location>
</feature>
<evidence type="ECO:0000313" key="10">
    <source>
        <dbReference type="Proteomes" id="UP000027463"/>
    </source>
</evidence>
<comment type="similarity">
    <text evidence="2">Belongs to the binding-protein-dependent transport system permease family. FecCD subfamily.</text>
</comment>
<dbReference type="InterPro" id="IPR000522">
    <property type="entry name" value="ABC_transptr_permease_BtuC"/>
</dbReference>
<keyword evidence="3" id="KW-0813">Transport</keyword>
<dbReference type="NCBIfam" id="NF007866">
    <property type="entry name" value="PRK10577.1-2"/>
    <property type="match status" value="1"/>
</dbReference>
<name>A0ABR4TT94_9PROT</name>
<dbReference type="PANTHER" id="PTHR30472">
    <property type="entry name" value="FERRIC ENTEROBACTIN TRANSPORT SYSTEM PERMEASE PROTEIN"/>
    <property type="match status" value="1"/>
</dbReference>
<dbReference type="SUPFAM" id="SSF81345">
    <property type="entry name" value="ABC transporter involved in vitamin B12 uptake, BtuC"/>
    <property type="match status" value="2"/>
</dbReference>
<proteinExistence type="inferred from homology"/>
<evidence type="ECO:0000256" key="6">
    <source>
        <dbReference type="ARBA" id="ARBA00022989"/>
    </source>
</evidence>
<dbReference type="Gene3D" id="1.10.3470.10">
    <property type="entry name" value="ABC transporter involved in vitamin B12 uptake, BtuC"/>
    <property type="match status" value="2"/>
</dbReference>
<feature type="transmembrane region" description="Helical" evidence="8">
    <location>
        <begin position="297"/>
        <end position="316"/>
    </location>
</feature>
<keyword evidence="5 8" id="KW-0812">Transmembrane</keyword>
<dbReference type="EMBL" id="AUNC01000010">
    <property type="protein sequence ID" value="KEO58075.1"/>
    <property type="molecule type" value="Genomic_DNA"/>
</dbReference>
<feature type="transmembrane region" description="Helical" evidence="8">
    <location>
        <begin position="627"/>
        <end position="646"/>
    </location>
</feature>
<feature type="transmembrane region" description="Helical" evidence="8">
    <location>
        <begin position="322"/>
        <end position="345"/>
    </location>
</feature>
<dbReference type="InterPro" id="IPR037294">
    <property type="entry name" value="ABC_BtuC-like"/>
</dbReference>
<organism evidence="9 10">
    <name type="scientific">Thalassospira permensis NBRC 106175</name>
    <dbReference type="NCBI Taxonomy" id="1353532"/>
    <lineage>
        <taxon>Bacteria</taxon>
        <taxon>Pseudomonadati</taxon>
        <taxon>Pseudomonadota</taxon>
        <taxon>Alphaproteobacteria</taxon>
        <taxon>Rhodospirillales</taxon>
        <taxon>Thalassospiraceae</taxon>
        <taxon>Thalassospira</taxon>
    </lineage>
</organism>
<feature type="transmembrane region" description="Helical" evidence="8">
    <location>
        <begin position="252"/>
        <end position="285"/>
    </location>
</feature>
<keyword evidence="6 8" id="KW-1133">Transmembrane helix</keyword>
<dbReference type="Proteomes" id="UP000027463">
    <property type="component" value="Unassembled WGS sequence"/>
</dbReference>
<dbReference type="CDD" id="cd06550">
    <property type="entry name" value="TM_ABC_iron-siderophores_like"/>
    <property type="match status" value="2"/>
</dbReference>
<gene>
    <name evidence="9" type="ORF">SMB34_15365</name>
</gene>
<keyword evidence="4" id="KW-1003">Cell membrane</keyword>
<evidence type="ECO:0000256" key="5">
    <source>
        <dbReference type="ARBA" id="ARBA00022692"/>
    </source>
</evidence>
<evidence type="ECO:0000256" key="8">
    <source>
        <dbReference type="SAM" id="Phobius"/>
    </source>
</evidence>
<sequence>MSGQKSREANPAMTRAINSDMNRFFHRGPAILCLVLAICSVAILINDLWPFLQNGAGMNALFHPDETDFDQILFHFSTLPRITMAFICGAGLALAGAAIQTVLRNPLASPTTLGVGAGVEFALTVFLLLAPAALAPFKEAAALAGGMIALGAVYLIASRRANATLWLILAGMIINLMLQSGTQIFLLFNEQYLQSVFMWGAGDLAQNGWDSTQFVLPRLLVGVAVVLLLSRPLDLLALGDDTASSLGARVTILRLLILGFAVFITASVISAAGLIGFIGLAVPAALRIAGLTRSRDLMIYSLLTGGFALLCIDFLVRQMNGLGGDIVPTGAATALIGAPFIILILRKARIMPGQQSEDHHPDQQIVSKNVLSLVLVLGLVTGLGLSLFVSFNGHDFVLLTGGESFNDILLQRSERTFAAVICGAALAVSGTLIQRVGRNPLASPEITGVSSATALAMIIALVFFGFGQRADLMFVGAVGGIISLIILLLLCRKFTHAPHYLLLNGLALTAILGAIVRIALTRSGTQTSMLISWLAGTTYFTRMDEVLIVAGVTVALLIVVIAVRRPLELASFGNDQATSLGLGISGFQFFIMLIAAILAASATLLVGPLSFVGLMAPHLAHIAGYRLAGGHLLGAVLIGANVMMVAEWMARNLLYPQQLPTGLIAALIGTAYFLFLAIRKR</sequence>
<reference evidence="9 10" key="1">
    <citation type="submission" date="2013-07" db="EMBL/GenBank/DDBJ databases">
        <title>Thalassospira permensis NBRC 106175 Genome Sequencing.</title>
        <authorList>
            <person name="Lai Q."/>
            <person name="Shao Z."/>
        </authorList>
    </citation>
    <scope>NUCLEOTIDE SEQUENCE [LARGE SCALE GENOMIC DNA]</scope>
    <source>
        <strain evidence="9 10">NBRC 106175</strain>
    </source>
</reference>
<feature type="transmembrane region" description="Helical" evidence="8">
    <location>
        <begin position="370"/>
        <end position="391"/>
    </location>
</feature>
<feature type="transmembrane region" description="Helical" evidence="8">
    <location>
        <begin position="446"/>
        <end position="466"/>
    </location>
</feature>
<dbReference type="Pfam" id="PF01032">
    <property type="entry name" value="FecCD"/>
    <property type="match status" value="2"/>
</dbReference>
<evidence type="ECO:0000256" key="3">
    <source>
        <dbReference type="ARBA" id="ARBA00022448"/>
    </source>
</evidence>
<comment type="caution">
    <text evidence="9">The sequence shown here is derived from an EMBL/GenBank/DDBJ whole genome shotgun (WGS) entry which is preliminary data.</text>
</comment>
<feature type="transmembrane region" description="Helical" evidence="8">
    <location>
        <begin position="500"/>
        <end position="519"/>
    </location>
</feature>
<evidence type="ECO:0000256" key="7">
    <source>
        <dbReference type="ARBA" id="ARBA00023136"/>
    </source>
</evidence>
<feature type="transmembrane region" description="Helical" evidence="8">
    <location>
        <begin position="658"/>
        <end position="678"/>
    </location>
</feature>
<evidence type="ECO:0000256" key="2">
    <source>
        <dbReference type="ARBA" id="ARBA00007935"/>
    </source>
</evidence>
<accession>A0ABR4TT94</accession>
<evidence type="ECO:0000313" key="9">
    <source>
        <dbReference type="EMBL" id="KEO58075.1"/>
    </source>
</evidence>
<feature type="transmembrane region" description="Helical" evidence="8">
    <location>
        <begin position="472"/>
        <end position="491"/>
    </location>
</feature>
<feature type="transmembrane region" description="Helical" evidence="8">
    <location>
        <begin position="546"/>
        <end position="567"/>
    </location>
</feature>
<feature type="transmembrane region" description="Helical" evidence="8">
    <location>
        <begin position="111"/>
        <end position="134"/>
    </location>
</feature>
<feature type="transmembrane region" description="Helical" evidence="8">
    <location>
        <begin position="587"/>
        <end position="615"/>
    </location>
</feature>
<dbReference type="PANTHER" id="PTHR30472:SF37">
    <property type="entry name" value="FE(3+) DICITRATE TRANSPORT SYSTEM PERMEASE PROTEIN FECD-RELATED"/>
    <property type="match status" value="1"/>
</dbReference>
<protein>
    <submittedName>
        <fullName evidence="9">Iron-hydroxamate transporter permease subunit</fullName>
    </submittedName>
</protein>
<comment type="subcellular location">
    <subcellularLocation>
        <location evidence="1">Cell membrane</location>
        <topology evidence="1">Multi-pass membrane protein</topology>
    </subcellularLocation>
</comment>
<evidence type="ECO:0000256" key="4">
    <source>
        <dbReference type="ARBA" id="ARBA00022475"/>
    </source>
</evidence>
<keyword evidence="10" id="KW-1185">Reference proteome</keyword>
<evidence type="ECO:0000256" key="1">
    <source>
        <dbReference type="ARBA" id="ARBA00004651"/>
    </source>
</evidence>
<keyword evidence="7 8" id="KW-0472">Membrane</keyword>
<feature type="transmembrane region" description="Helical" evidence="8">
    <location>
        <begin position="164"/>
        <end position="188"/>
    </location>
</feature>
<feature type="transmembrane region" description="Helical" evidence="8">
    <location>
        <begin position="140"/>
        <end position="157"/>
    </location>
</feature>
<feature type="transmembrane region" description="Helical" evidence="8">
    <location>
        <begin position="72"/>
        <end position="99"/>
    </location>
</feature>